<dbReference type="EMBL" id="JAEFCI010007024">
    <property type="protein sequence ID" value="KAG5459328.1"/>
    <property type="molecule type" value="Genomic_DNA"/>
</dbReference>
<evidence type="ECO:0000313" key="2">
    <source>
        <dbReference type="EMBL" id="KAG5459328.1"/>
    </source>
</evidence>
<evidence type="ECO:0000313" key="3">
    <source>
        <dbReference type="Proteomes" id="UP000673691"/>
    </source>
</evidence>
<gene>
    <name evidence="2" type="ORF">BJ554DRAFT_281</name>
</gene>
<feature type="region of interest" description="Disordered" evidence="1">
    <location>
        <begin position="58"/>
        <end position="77"/>
    </location>
</feature>
<dbReference type="Proteomes" id="UP000673691">
    <property type="component" value="Unassembled WGS sequence"/>
</dbReference>
<feature type="region of interest" description="Disordered" evidence="1">
    <location>
        <begin position="1"/>
        <end position="33"/>
    </location>
</feature>
<accession>A0A8H7ZTI4</accession>
<proteinExistence type="predicted"/>
<dbReference type="AlphaFoldDB" id="A0A8H7ZTI4"/>
<name>A0A8H7ZTI4_9FUNG</name>
<evidence type="ECO:0000256" key="1">
    <source>
        <dbReference type="SAM" id="MobiDB-lite"/>
    </source>
</evidence>
<protein>
    <submittedName>
        <fullName evidence="2">Uncharacterized protein</fullName>
    </submittedName>
</protein>
<comment type="caution">
    <text evidence="2">The sequence shown here is derived from an EMBL/GenBank/DDBJ whole genome shotgun (WGS) entry which is preliminary data.</text>
</comment>
<reference evidence="2 3" key="1">
    <citation type="journal article" name="Sci. Rep.">
        <title>Genome-scale phylogenetic analyses confirm Olpidium as the closest living zoosporic fungus to the non-flagellated, terrestrial fungi.</title>
        <authorList>
            <person name="Chang Y."/>
            <person name="Rochon D."/>
            <person name="Sekimoto S."/>
            <person name="Wang Y."/>
            <person name="Chovatia M."/>
            <person name="Sandor L."/>
            <person name="Salamov A."/>
            <person name="Grigoriev I.V."/>
            <person name="Stajich J.E."/>
            <person name="Spatafora J.W."/>
        </authorList>
    </citation>
    <scope>NUCLEOTIDE SEQUENCE [LARGE SCALE GENOMIC DNA]</scope>
    <source>
        <strain evidence="2">S191</strain>
    </source>
</reference>
<sequence>MQQQQQQQKQRKKAGAAAAASKKQLSARQQMQADIEEHSKKICYSDWYHGEITPTPYPTLSSLCPPPLPTHIRTLEK</sequence>
<organism evidence="2 3">
    <name type="scientific">Olpidium bornovanus</name>
    <dbReference type="NCBI Taxonomy" id="278681"/>
    <lineage>
        <taxon>Eukaryota</taxon>
        <taxon>Fungi</taxon>
        <taxon>Fungi incertae sedis</taxon>
        <taxon>Olpidiomycota</taxon>
        <taxon>Olpidiomycotina</taxon>
        <taxon>Olpidiomycetes</taxon>
        <taxon>Olpidiales</taxon>
        <taxon>Olpidiaceae</taxon>
        <taxon>Olpidium</taxon>
    </lineage>
</organism>
<feature type="compositionally biased region" description="Low complexity" evidence="1">
    <location>
        <begin position="15"/>
        <end position="30"/>
    </location>
</feature>
<keyword evidence="3" id="KW-1185">Reference proteome</keyword>